<dbReference type="GO" id="GO:0015594">
    <property type="term" value="F:ABC-type putrescine transporter activity"/>
    <property type="evidence" value="ECO:0007669"/>
    <property type="project" value="InterPro"/>
</dbReference>
<keyword evidence="6 7" id="KW-0472">Membrane</keyword>
<dbReference type="GO" id="GO:0043190">
    <property type="term" value="C:ATP-binding cassette (ABC) transporter complex"/>
    <property type="evidence" value="ECO:0007669"/>
    <property type="project" value="InterPro"/>
</dbReference>
<evidence type="ECO:0000256" key="5">
    <source>
        <dbReference type="ARBA" id="ARBA00022967"/>
    </source>
</evidence>
<comment type="subunit">
    <text evidence="7">The complex is composed of two ATP-binding proteins (PotA), two transmembrane proteins (PotB and PotC) and a solute-binding protein (PotD).</text>
</comment>
<dbReference type="InterPro" id="IPR013611">
    <property type="entry name" value="Transp-assoc_OB_typ2"/>
</dbReference>
<keyword evidence="2 7" id="KW-1003">Cell membrane</keyword>
<dbReference type="RefSeq" id="WP_126701854.1">
    <property type="nucleotide sequence ID" value="NZ_RWKW01000093.1"/>
</dbReference>
<dbReference type="GO" id="GO:0005524">
    <property type="term" value="F:ATP binding"/>
    <property type="evidence" value="ECO:0007669"/>
    <property type="project" value="UniProtKB-KW"/>
</dbReference>
<dbReference type="Proteomes" id="UP000278398">
    <property type="component" value="Unassembled WGS sequence"/>
</dbReference>
<evidence type="ECO:0000256" key="4">
    <source>
        <dbReference type="ARBA" id="ARBA00022840"/>
    </source>
</evidence>
<dbReference type="EMBL" id="RWKW01000093">
    <property type="protein sequence ID" value="RST84385.1"/>
    <property type="molecule type" value="Genomic_DNA"/>
</dbReference>
<dbReference type="PROSITE" id="PS50893">
    <property type="entry name" value="ABC_TRANSPORTER_2"/>
    <property type="match status" value="1"/>
</dbReference>
<proteinExistence type="inferred from homology"/>
<evidence type="ECO:0000256" key="6">
    <source>
        <dbReference type="ARBA" id="ARBA00023136"/>
    </source>
</evidence>
<dbReference type="FunFam" id="3.40.50.300:FF:000133">
    <property type="entry name" value="Spermidine/putrescine import ATP-binding protein PotA"/>
    <property type="match status" value="1"/>
</dbReference>
<evidence type="ECO:0000256" key="2">
    <source>
        <dbReference type="ARBA" id="ARBA00022475"/>
    </source>
</evidence>
<dbReference type="AlphaFoldDB" id="A0A429YSE7"/>
<dbReference type="Pfam" id="PF00005">
    <property type="entry name" value="ABC_tran"/>
    <property type="match status" value="1"/>
</dbReference>
<keyword evidence="1 7" id="KW-0813">Transport</keyword>
<evidence type="ECO:0000256" key="7">
    <source>
        <dbReference type="RuleBase" id="RU364083"/>
    </source>
</evidence>
<comment type="similarity">
    <text evidence="7">Belongs to the ABC transporter superfamily. Spermidine/putrescine importer (TC 3.A.1.11.1) family.</text>
</comment>
<evidence type="ECO:0000259" key="8">
    <source>
        <dbReference type="PROSITE" id="PS50893"/>
    </source>
</evidence>
<dbReference type="InterPro" id="IPR003439">
    <property type="entry name" value="ABC_transporter-like_ATP-bd"/>
</dbReference>
<dbReference type="InterPro" id="IPR008995">
    <property type="entry name" value="Mo/tungstate-bd_C_term_dom"/>
</dbReference>
<feature type="domain" description="ABC transporter" evidence="8">
    <location>
        <begin position="10"/>
        <end position="244"/>
    </location>
</feature>
<evidence type="ECO:0000256" key="1">
    <source>
        <dbReference type="ARBA" id="ARBA00022448"/>
    </source>
</evidence>
<gene>
    <name evidence="7" type="primary">potA</name>
    <name evidence="9" type="ORF">EJC49_20830</name>
</gene>
<dbReference type="SUPFAM" id="SSF52540">
    <property type="entry name" value="P-loop containing nucleoside triphosphate hydrolases"/>
    <property type="match status" value="1"/>
</dbReference>
<sequence>MPEKPDQIAIDVRHVTKVFGFGPDKVHALKDVSVAIRENEFFTLLGPSGCGKTTLLRLIAGFDFPTDGEILLHGQDIAPLPPYKRPVNTVFQSYALFPHLTVAQNIAFGLEMLGRPRAEIDARVSQMLTLVRMEELRNRSTAQISGGQQQRVALARALAPQPKVLLLDEPLSALDFKLRKEMQIELKRLQHETGITFIFVTHDQEEALTMSDRIAVMSAGNILQVGSPKDIYDRPAVRFVADFIGETNFLEAAMVSSTKDRASVRLGSGAVIDASVPKGFSPSGKVTVVIRPEHARLADDGGELSGRLANIVYFGTDTHFHVDLDGGGSFIVRQQNTRDESRRAQEGDKVSIVVGTGAAQVLRD</sequence>
<organism evidence="9 10">
    <name type="scientific">Aquibium carbonis</name>
    <dbReference type="NCBI Taxonomy" id="2495581"/>
    <lineage>
        <taxon>Bacteria</taxon>
        <taxon>Pseudomonadati</taxon>
        <taxon>Pseudomonadota</taxon>
        <taxon>Alphaproteobacteria</taxon>
        <taxon>Hyphomicrobiales</taxon>
        <taxon>Phyllobacteriaceae</taxon>
        <taxon>Aquibium</taxon>
    </lineage>
</organism>
<dbReference type="GO" id="GO:0016887">
    <property type="term" value="F:ATP hydrolysis activity"/>
    <property type="evidence" value="ECO:0007669"/>
    <property type="project" value="InterPro"/>
</dbReference>
<comment type="caution">
    <text evidence="9">The sequence shown here is derived from an EMBL/GenBank/DDBJ whole genome shotgun (WGS) entry which is preliminary data.</text>
</comment>
<dbReference type="Pfam" id="PF08402">
    <property type="entry name" value="TOBE_2"/>
    <property type="match status" value="1"/>
</dbReference>
<comment type="function">
    <text evidence="7">Part of the ABC transporter complex PotABCD involved in spermidine/putrescine import. Responsible for energy coupling to the transport system.</text>
</comment>
<keyword evidence="10" id="KW-1185">Reference proteome</keyword>
<evidence type="ECO:0000313" key="9">
    <source>
        <dbReference type="EMBL" id="RST84385.1"/>
    </source>
</evidence>
<dbReference type="OrthoDB" id="9802264at2"/>
<keyword evidence="3 7" id="KW-0547">Nucleotide-binding</keyword>
<keyword evidence="5 7" id="KW-1278">Translocase</keyword>
<keyword evidence="4 7" id="KW-0067">ATP-binding</keyword>
<reference evidence="9 10" key="1">
    <citation type="submission" date="2018-12" db="EMBL/GenBank/DDBJ databases">
        <title>Mesorhizobium carbonis sp. nov., isolated from coal mine water.</title>
        <authorList>
            <person name="Xin W."/>
            <person name="Xu Z."/>
            <person name="Xiang F."/>
            <person name="Zhang J."/>
            <person name="Xi L."/>
            <person name="Liu J."/>
        </authorList>
    </citation>
    <scope>NUCLEOTIDE SEQUENCE [LARGE SCALE GENOMIC DNA]</scope>
    <source>
        <strain evidence="9 10">B2.3</strain>
    </source>
</reference>
<evidence type="ECO:0000256" key="3">
    <source>
        <dbReference type="ARBA" id="ARBA00022741"/>
    </source>
</evidence>
<dbReference type="PANTHER" id="PTHR42781:SF4">
    <property type="entry name" value="SPERMIDINE_PUTRESCINE IMPORT ATP-BINDING PROTEIN POTA"/>
    <property type="match status" value="1"/>
</dbReference>
<dbReference type="PROSITE" id="PS00211">
    <property type="entry name" value="ABC_TRANSPORTER_1"/>
    <property type="match status" value="1"/>
</dbReference>
<dbReference type="InterPro" id="IPR005893">
    <property type="entry name" value="PotA-like"/>
</dbReference>
<dbReference type="InterPro" id="IPR017879">
    <property type="entry name" value="PotA_ATP-bd"/>
</dbReference>
<accession>A0A429YSE7</accession>
<dbReference type="InterPro" id="IPR050093">
    <property type="entry name" value="ABC_SmlMolc_Importer"/>
</dbReference>
<dbReference type="InterPro" id="IPR017871">
    <property type="entry name" value="ABC_transporter-like_CS"/>
</dbReference>
<dbReference type="SMART" id="SM00382">
    <property type="entry name" value="AAA"/>
    <property type="match status" value="1"/>
</dbReference>
<protein>
    <recommendedName>
        <fullName evidence="7">Spermidine/putrescine import ATP-binding protein PotA</fullName>
        <ecNumber evidence="7">7.6.2.11</ecNumber>
    </recommendedName>
</protein>
<dbReference type="Gene3D" id="2.40.50.140">
    <property type="entry name" value="Nucleic acid-binding proteins"/>
    <property type="match status" value="1"/>
</dbReference>
<dbReference type="NCBIfam" id="TIGR01187">
    <property type="entry name" value="potA"/>
    <property type="match status" value="1"/>
</dbReference>
<dbReference type="InterPro" id="IPR003593">
    <property type="entry name" value="AAA+_ATPase"/>
</dbReference>
<dbReference type="PANTHER" id="PTHR42781">
    <property type="entry name" value="SPERMIDINE/PUTRESCINE IMPORT ATP-BINDING PROTEIN POTA"/>
    <property type="match status" value="1"/>
</dbReference>
<dbReference type="InterPro" id="IPR027417">
    <property type="entry name" value="P-loop_NTPase"/>
</dbReference>
<dbReference type="Gene3D" id="2.40.50.100">
    <property type="match status" value="1"/>
</dbReference>
<dbReference type="InterPro" id="IPR012340">
    <property type="entry name" value="NA-bd_OB-fold"/>
</dbReference>
<dbReference type="CDD" id="cd03300">
    <property type="entry name" value="ABC_PotA_N"/>
    <property type="match status" value="1"/>
</dbReference>
<dbReference type="SUPFAM" id="SSF50331">
    <property type="entry name" value="MOP-like"/>
    <property type="match status" value="1"/>
</dbReference>
<dbReference type="Gene3D" id="3.40.50.300">
    <property type="entry name" value="P-loop containing nucleotide triphosphate hydrolases"/>
    <property type="match status" value="1"/>
</dbReference>
<name>A0A429YSE7_9HYPH</name>
<evidence type="ECO:0000313" key="10">
    <source>
        <dbReference type="Proteomes" id="UP000278398"/>
    </source>
</evidence>
<dbReference type="EC" id="7.6.2.11" evidence="7"/>
<comment type="catalytic activity">
    <reaction evidence="7">
        <text>ATP + H2O + polyamine-[polyamine-binding protein]Side 1 = ADP + phosphate + polyamineSide 2 + [polyamine-binding protein]Side 1.</text>
        <dbReference type="EC" id="7.6.2.11"/>
    </reaction>
</comment>